<dbReference type="Gene3D" id="3.90.180.10">
    <property type="entry name" value="Medium-chain alcohol dehydrogenases, catalytic domain"/>
    <property type="match status" value="1"/>
</dbReference>
<reference evidence="4" key="1">
    <citation type="journal article" date="2019" name="Int. J. Syst. Evol. Microbiol.">
        <title>The Global Catalogue of Microorganisms (GCM) 10K type strain sequencing project: providing services to taxonomists for standard genome sequencing and annotation.</title>
        <authorList>
            <consortium name="The Broad Institute Genomics Platform"/>
            <consortium name="The Broad Institute Genome Sequencing Center for Infectious Disease"/>
            <person name="Wu L."/>
            <person name="Ma J."/>
        </authorList>
    </citation>
    <scope>NUCLEOTIDE SEQUENCE [LARGE SCALE GENOMIC DNA]</scope>
    <source>
        <strain evidence="4">JCM 13002</strain>
    </source>
</reference>
<dbReference type="Pfam" id="PF13602">
    <property type="entry name" value="ADH_zinc_N_2"/>
    <property type="match status" value="1"/>
</dbReference>
<dbReference type="CDD" id="cd05289">
    <property type="entry name" value="MDR_like_2"/>
    <property type="match status" value="1"/>
</dbReference>
<evidence type="ECO:0000259" key="2">
    <source>
        <dbReference type="SMART" id="SM00829"/>
    </source>
</evidence>
<dbReference type="PANTHER" id="PTHR44154">
    <property type="entry name" value="QUINONE OXIDOREDUCTASE"/>
    <property type="match status" value="1"/>
</dbReference>
<dbReference type="Pfam" id="PF08240">
    <property type="entry name" value="ADH_N"/>
    <property type="match status" value="1"/>
</dbReference>
<evidence type="ECO:0000256" key="1">
    <source>
        <dbReference type="ARBA" id="ARBA00022857"/>
    </source>
</evidence>
<dbReference type="SMART" id="SM00829">
    <property type="entry name" value="PKS_ER"/>
    <property type="match status" value="1"/>
</dbReference>
<dbReference type="InterPro" id="IPR013154">
    <property type="entry name" value="ADH-like_N"/>
</dbReference>
<sequence length="301" mass="30733">MSRAITFSEYGAPEVLRLSEVDPPEPGPGQVRIRVRAASVNPFDLKIRSGRMAAVAPVSFPVVPGLDAAGVVDAVGENAGAAVGDEVLGSTAGGSYAEYALLDRPVAKPPALSWEAAASLVTVGRTAHRVLEQLGVQEGQTLLVHGAGGSVGIIAVQLAAARGITVVGTAGEQEVERVTAMGARVVRYGDGWVDRVTAAAPQGVDFVLDASGAGVLADSVALTGDAGRVITIADTAAAEHGVRFSAGTSGQGEESVPELALLAARGKLTVPIWRTYPLAEAARAHTDLEARRNRGKAVLLP</sequence>
<dbReference type="InterPro" id="IPR020843">
    <property type="entry name" value="ER"/>
</dbReference>
<keyword evidence="4" id="KW-1185">Reference proteome</keyword>
<dbReference type="Gene3D" id="3.40.50.720">
    <property type="entry name" value="NAD(P)-binding Rossmann-like Domain"/>
    <property type="match status" value="1"/>
</dbReference>
<feature type="domain" description="Enoyl reductase (ER)" evidence="2">
    <location>
        <begin position="11"/>
        <end position="299"/>
    </location>
</feature>
<dbReference type="InterPro" id="IPR051603">
    <property type="entry name" value="Zinc-ADH_QOR/CCCR"/>
</dbReference>
<dbReference type="InterPro" id="IPR011032">
    <property type="entry name" value="GroES-like_sf"/>
</dbReference>
<proteinExistence type="predicted"/>
<comment type="caution">
    <text evidence="3">The sequence shown here is derived from an EMBL/GenBank/DDBJ whole genome shotgun (WGS) entry which is preliminary data.</text>
</comment>
<dbReference type="Proteomes" id="UP001499987">
    <property type="component" value="Unassembled WGS sequence"/>
</dbReference>
<dbReference type="SUPFAM" id="SSF51735">
    <property type="entry name" value="NAD(P)-binding Rossmann-fold domains"/>
    <property type="match status" value="1"/>
</dbReference>
<dbReference type="EMBL" id="BAAALD010000053">
    <property type="protein sequence ID" value="GAA1100754.1"/>
    <property type="molecule type" value="Genomic_DNA"/>
</dbReference>
<dbReference type="RefSeq" id="WP_344625845.1">
    <property type="nucleotide sequence ID" value="NZ_BAAALD010000053.1"/>
</dbReference>
<organism evidence="3 4">
    <name type="scientific">Kitasatospora arboriphila</name>
    <dbReference type="NCBI Taxonomy" id="258052"/>
    <lineage>
        <taxon>Bacteria</taxon>
        <taxon>Bacillati</taxon>
        <taxon>Actinomycetota</taxon>
        <taxon>Actinomycetes</taxon>
        <taxon>Kitasatosporales</taxon>
        <taxon>Streptomycetaceae</taxon>
        <taxon>Kitasatospora</taxon>
    </lineage>
</organism>
<dbReference type="SUPFAM" id="SSF50129">
    <property type="entry name" value="GroES-like"/>
    <property type="match status" value="1"/>
</dbReference>
<accession>A0ABP4EEE7</accession>
<protein>
    <submittedName>
        <fullName evidence="3">NADP-dependent oxidoreductase</fullName>
    </submittedName>
</protein>
<keyword evidence="1" id="KW-0521">NADP</keyword>
<evidence type="ECO:0000313" key="4">
    <source>
        <dbReference type="Proteomes" id="UP001499987"/>
    </source>
</evidence>
<name>A0ABP4EEE7_9ACTN</name>
<dbReference type="InterPro" id="IPR036291">
    <property type="entry name" value="NAD(P)-bd_dom_sf"/>
</dbReference>
<gene>
    <name evidence="3" type="ORF">GCM10009663_49230</name>
</gene>
<dbReference type="PANTHER" id="PTHR44154:SF1">
    <property type="entry name" value="QUINONE OXIDOREDUCTASE"/>
    <property type="match status" value="1"/>
</dbReference>
<evidence type="ECO:0000313" key="3">
    <source>
        <dbReference type="EMBL" id="GAA1100754.1"/>
    </source>
</evidence>